<dbReference type="PANTHER" id="PTHR34136">
    <property type="match status" value="1"/>
</dbReference>
<name>A0AA41WGB0_9BACT</name>
<keyword evidence="2" id="KW-0808">Transferase</keyword>
<sequence length="272" mass="29908">MTTQPADPGVQARSGERPRLPAHARILGLPVHDLTLPELVDRVRAWLRAEPDRLHQVVTLNPEMVMAARHLPEFRETIEAADLVTADGIGIVLAARVLGRPLRERVTGVDLVEALAATGEPELALFLLGAAPGVAERAARRLEARYPGCRITGTWAGSPGPEGSAESLARIAEARPAVLLVAYGAPAQELWIARHRRELEQAGVVVAVGVGGTFDYLSGAVPRAPRALRRLGLEWLYRLIRQPWRWRRQRALPQFALLVVREWVARRLGGRK</sequence>
<accession>A0AA41WGB0</accession>
<dbReference type="EMBL" id="JAMSLR010000006">
    <property type="protein sequence ID" value="MCM8749525.1"/>
    <property type="molecule type" value="Genomic_DNA"/>
</dbReference>
<dbReference type="GO" id="GO:0016758">
    <property type="term" value="F:hexosyltransferase activity"/>
    <property type="evidence" value="ECO:0007669"/>
    <property type="project" value="TreeGrafter"/>
</dbReference>
<dbReference type="RefSeq" id="WP_284057307.1">
    <property type="nucleotide sequence ID" value="NZ_JAMSLR010000006.1"/>
</dbReference>
<evidence type="ECO:0000313" key="4">
    <source>
        <dbReference type="Proteomes" id="UP001165306"/>
    </source>
</evidence>
<gene>
    <name evidence="3" type="ORF">NET02_10230</name>
</gene>
<dbReference type="Pfam" id="PF03808">
    <property type="entry name" value="Glyco_tran_WecG"/>
    <property type="match status" value="1"/>
</dbReference>
<dbReference type="CDD" id="cd06533">
    <property type="entry name" value="Glyco_transf_WecG_TagA"/>
    <property type="match status" value="1"/>
</dbReference>
<dbReference type="Proteomes" id="UP001165306">
    <property type="component" value="Unassembled WGS sequence"/>
</dbReference>
<keyword evidence="1" id="KW-0328">Glycosyltransferase</keyword>
<dbReference type="InterPro" id="IPR004629">
    <property type="entry name" value="WecG_TagA_CpsF"/>
</dbReference>
<dbReference type="PANTHER" id="PTHR34136:SF1">
    <property type="entry name" value="UDP-N-ACETYL-D-MANNOSAMINURONIC ACID TRANSFERASE"/>
    <property type="match status" value="1"/>
</dbReference>
<evidence type="ECO:0000256" key="2">
    <source>
        <dbReference type="ARBA" id="ARBA00022679"/>
    </source>
</evidence>
<organism evidence="3 4">
    <name type="scientific">Thermalbibacter longus</name>
    <dbReference type="NCBI Taxonomy" id="2951981"/>
    <lineage>
        <taxon>Bacteria</taxon>
        <taxon>Pseudomonadati</taxon>
        <taxon>Thermomicrobiota</taxon>
        <taxon>Thermomicrobia</taxon>
        <taxon>Thermomicrobiales</taxon>
        <taxon>Thermomicrobiaceae</taxon>
        <taxon>Thermalbibacter</taxon>
    </lineage>
</organism>
<evidence type="ECO:0000313" key="3">
    <source>
        <dbReference type="EMBL" id="MCM8749525.1"/>
    </source>
</evidence>
<proteinExistence type="predicted"/>
<protein>
    <submittedName>
        <fullName evidence="3">WecB/TagA/CpsF family glycosyltransferase</fullName>
    </submittedName>
</protein>
<keyword evidence="4" id="KW-1185">Reference proteome</keyword>
<evidence type="ECO:0000256" key="1">
    <source>
        <dbReference type="ARBA" id="ARBA00022676"/>
    </source>
</evidence>
<reference evidence="3" key="1">
    <citation type="submission" date="2022-06" db="EMBL/GenBank/DDBJ databases">
        <title>CFH 74404 Thermomicrobiaceae sp.</title>
        <authorList>
            <person name="Ming H."/>
            <person name="Li W.-J."/>
            <person name="Zhao Z."/>
        </authorList>
    </citation>
    <scope>NUCLEOTIDE SEQUENCE</scope>
    <source>
        <strain evidence="3">CFH 74404</strain>
    </source>
</reference>
<dbReference type="NCBIfam" id="TIGR00696">
    <property type="entry name" value="wecG_tagA_cpsF"/>
    <property type="match status" value="1"/>
</dbReference>
<comment type="caution">
    <text evidence="3">The sequence shown here is derived from an EMBL/GenBank/DDBJ whole genome shotgun (WGS) entry which is preliminary data.</text>
</comment>
<dbReference type="AlphaFoldDB" id="A0AA41WGB0"/>